<dbReference type="PANTHER" id="PTHR47961:SF13">
    <property type="entry name" value="ACTIVATING SIGNAL COINTEGRATOR 1 COMPLEX SUBUNIT 3"/>
    <property type="match status" value="1"/>
</dbReference>
<keyword evidence="4" id="KW-0067">ATP-binding</keyword>
<keyword evidence="2" id="KW-0378">Hydrolase</keyword>
<dbReference type="CDD" id="cd18795">
    <property type="entry name" value="SF2_C_Ski2"/>
    <property type="match status" value="1"/>
</dbReference>
<dbReference type="SUPFAM" id="SSF81296">
    <property type="entry name" value="E set domains"/>
    <property type="match status" value="1"/>
</dbReference>
<dbReference type="SMART" id="SM00973">
    <property type="entry name" value="Sec63"/>
    <property type="match status" value="1"/>
</dbReference>
<keyword evidence="1" id="KW-0547">Nucleotide-binding</keyword>
<dbReference type="InterPro" id="IPR011545">
    <property type="entry name" value="DEAD/DEAH_box_helicase_dom"/>
</dbReference>
<feature type="domain" description="Helicase C-terminal" evidence="7">
    <location>
        <begin position="615"/>
        <end position="820"/>
    </location>
</feature>
<dbReference type="InterPro" id="IPR027417">
    <property type="entry name" value="P-loop_NTPase"/>
</dbReference>
<dbReference type="FunFam" id="1.10.10.10:FF:000024">
    <property type="entry name" value="U5 small nuclear ribonucleoprotein helicase"/>
    <property type="match status" value="1"/>
</dbReference>
<feature type="compositionally biased region" description="Basic and acidic residues" evidence="5">
    <location>
        <begin position="1834"/>
        <end position="1846"/>
    </location>
</feature>
<evidence type="ECO:0000256" key="3">
    <source>
        <dbReference type="ARBA" id="ARBA00022806"/>
    </source>
</evidence>
<evidence type="ECO:0000259" key="7">
    <source>
        <dbReference type="PROSITE" id="PS51194"/>
    </source>
</evidence>
<feature type="region of interest" description="Disordered" evidence="5">
    <location>
        <begin position="1834"/>
        <end position="1864"/>
    </location>
</feature>
<organism evidence="8 9">
    <name type="scientific">Sporisorium reilianum f. sp. reilianum</name>
    <dbReference type="NCBI Taxonomy" id="72559"/>
    <lineage>
        <taxon>Eukaryota</taxon>
        <taxon>Fungi</taxon>
        <taxon>Dikarya</taxon>
        <taxon>Basidiomycota</taxon>
        <taxon>Ustilaginomycotina</taxon>
        <taxon>Ustilaginomycetes</taxon>
        <taxon>Ustilaginales</taxon>
        <taxon>Ustilaginaceae</taxon>
        <taxon>Sporisorium</taxon>
    </lineage>
</organism>
<dbReference type="Pfam" id="PF02889">
    <property type="entry name" value="Sec63"/>
    <property type="match status" value="1"/>
</dbReference>
<dbReference type="InterPro" id="IPR014001">
    <property type="entry name" value="Helicase_ATP-bd"/>
</dbReference>
<accession>A0A2N8U6J2</accession>
<feature type="domain" description="Helicase ATP-binding" evidence="6">
    <location>
        <begin position="390"/>
        <end position="584"/>
    </location>
</feature>
<evidence type="ECO:0000256" key="2">
    <source>
        <dbReference type="ARBA" id="ARBA00022801"/>
    </source>
</evidence>
<feature type="region of interest" description="Disordered" evidence="5">
    <location>
        <begin position="1902"/>
        <end position="1927"/>
    </location>
</feature>
<gene>
    <name evidence="8" type="ORF">SRS1_11634</name>
</gene>
<dbReference type="Gene3D" id="1.10.3380.10">
    <property type="entry name" value="Sec63 N-terminal domain-like domain"/>
    <property type="match status" value="1"/>
</dbReference>
<protein>
    <submittedName>
        <fullName evidence="8">Probable RNA helicase</fullName>
    </submittedName>
</protein>
<keyword evidence="3 8" id="KW-0347">Helicase</keyword>
<evidence type="ECO:0000256" key="1">
    <source>
        <dbReference type="ARBA" id="ARBA00022741"/>
    </source>
</evidence>
<dbReference type="InterPro" id="IPR004179">
    <property type="entry name" value="Sec63-dom"/>
</dbReference>
<dbReference type="PANTHER" id="PTHR47961">
    <property type="entry name" value="DNA POLYMERASE THETA, PUTATIVE (AFU_ORTHOLOGUE AFUA_1G05260)-RELATED"/>
    <property type="match status" value="1"/>
</dbReference>
<dbReference type="InterPro" id="IPR036388">
    <property type="entry name" value="WH-like_DNA-bd_sf"/>
</dbReference>
<dbReference type="FunFam" id="3.40.50.300:FF:000102">
    <property type="entry name" value="RNA helicase, activating signal cointegrator 1"/>
    <property type="match status" value="1"/>
</dbReference>
<dbReference type="PROSITE" id="PS51192">
    <property type="entry name" value="HELICASE_ATP_BIND_1"/>
    <property type="match status" value="2"/>
</dbReference>
<dbReference type="SUPFAM" id="SSF52540">
    <property type="entry name" value="P-loop containing nucleoside triphosphate hydrolases"/>
    <property type="match status" value="4"/>
</dbReference>
<dbReference type="InterPro" id="IPR014756">
    <property type="entry name" value="Ig_E-set"/>
</dbReference>
<dbReference type="Pfam" id="PF00270">
    <property type="entry name" value="DEAD"/>
    <property type="match status" value="2"/>
</dbReference>
<dbReference type="InterPro" id="IPR001650">
    <property type="entry name" value="Helicase_C-like"/>
</dbReference>
<dbReference type="GO" id="GO:0005524">
    <property type="term" value="F:ATP binding"/>
    <property type="evidence" value="ECO:0007669"/>
    <property type="project" value="UniProtKB-KW"/>
</dbReference>
<dbReference type="EMBL" id="LT795054">
    <property type="protein sequence ID" value="SJX60320.1"/>
    <property type="molecule type" value="Genomic_DNA"/>
</dbReference>
<evidence type="ECO:0000313" key="8">
    <source>
        <dbReference type="EMBL" id="SJX60320.1"/>
    </source>
</evidence>
<dbReference type="PIRSF" id="PIRSF039073">
    <property type="entry name" value="BRR2"/>
    <property type="match status" value="1"/>
</dbReference>
<sequence>MSIQDHLQSFLAAASSSQRTLDVDQHLIQSLQAELDSLRPTTNDKPSKPSPNHASHIHVDGAANDIWSQFQRSVSLQHAVEQAGQDAIDHYHYEMETSADGEPAAADYHPSQSSSPAIVGLQDHLAHLAAADPQLAESLRQTVLAALSSPRSGDEISAELAEAIGFEHLDLVGSIVSDRQIVLAALQSVPSANGSGPESSYHDQAAIALPHHQQHQHAGAQYDAFHRGNRTHIPGSQVVVQTQEERQQARRVRNDLRKANRNRAVDPSEAFRTYTPEELERIREESLAAAANRPLFTGTATGTDQVRYPHVFSSGAQGNVLSVFGQRFALPLGTTREEKQFFEEVTIPPPRTVPMRTDERYIPIVEMEPICRGAFPGYKSLNRLQSAVYPLAYKTNENLLICAPTGAGKTDVAMLTVMRAISQYARNLEPTAGNAAEGFDIQKNDFKIIYVAPMKALAAEVVRKFSKRLQYLGIKVRELTGDMQMTRQEIAETQMIVTTPEKWDVVTRKPTGEGELATKVRLLIIDEVHLLHDQRGSVIETIVARTLRLVESSQSLIRIVGLSATLPNYVDVADFLRVNRWQGLFYFDSSFRPVPLEQHFLGVKGKVGSQQARANLDKACFEKVSELVQAGHQVMVFVHARKETVKTAQTMREMFREEAMGDLVLAAADENPRKAFFKKELQSSRNREMKELFDAGFGIHHAGMLRSDRTLSERMFEAGVTRVLCCTATLAWGVNLPAYAVVIKGTDVYDSSAGKFVDLSILDVLQIFGRAGRPQYEDLGVGYILTSQDRLSHYVDAITSQHPIESKFIGGMIDSLNAEISLGTVASIRDGVSWLGYTYLFTRMKRTPLTYGMTYDEVADDPHLGAKRQQLIHVGVKKLVEAKMVEHDAVTERLKVTDLGRIAAKYYIGYRTIETFNKRMRSNMSEADVLGLLSQAADFEQIVPRDAEEKELKKMLEAAPCEVSGGIETSPGKVNILLQAYISRTFIEDFALVSDSAYVAQNAGRIIRSLLEIALSRRWARTTSALVSMSKAIEKRMWPFDHPLQQSHLNPDTLYAVTERADDVEIEQLAEMSTADIAKLIRVNARMGSAVKQAARSFPRLSTYASLRPLSHDLLRIDVRVDRAFEWSERDLGRLHGFYIWVEDEEGSEILQWVTHLTRVSDSPSSSVTFTIPLGDTLPSGLTLRWMSDTWLGSEGSEGVPFDDLIVPDKPPAHDSLLDLPLLPVRSALQDELLCEMYAQKFSAFNALQTQSFHTLMHTSANTLLCGPTASGKSTVAAMAVWRALQRGDKGCILLVYSKRDMLASALRSTMAAALKQKGIEVKRSSLSKEVLPFVRNDGLGARVLITTSSTLLRALELKEDLVSHISLLVAEDMHLLDPTYELMLAKFMWCSARTPSSMPRIVATSASLNDASSLAQWIGADEFSTYNFHPKDRPSILSTSFQAFDLPHSSGLLKAMVKPAFDKMKESRVNGPAIVVVPSIWQCFTAASDLVTKAAAEMDTDGYLGLPSEEIESILPHILDTSLHEALVHGIGIVHERTAPQDRTVIEHLYEQGLVKLVVTTRDCLWSTTLRAALVVVMSTQYVRITKAHSTGASDRELVDYTLAELGRAQSLAVRAGTISEPNPPGECLVLCQTDKAGMLEKMLQTGVPLHSSLLQDEQRGAPLLPTVLDEIVGGVVTRQEHVIDLLSWTVLPAELTRNPTYYDCASSDAESVAARLTQVGDELVQTLRDLGLVEKRSSSEDTGAAVLTVTDLGKALNLQPGSTLLHVVRWFNNLSTKPTRAAKEMDTFAPTPRDGKDKEKLEDAAEHEVVEATLTQVPVEWRSAFRLSASKAAHEEEAKEKADEGAEDEAGGAGGAGGRSSQEITRGVKHRLLLCLYFAKLELITPATAKVLAMSRRARKRLQQEQDEQPDGATPPEEAGEQAHKTAIAKLEREQAAEVLALLSSISSVGGRN</sequence>
<dbReference type="GO" id="GO:0003676">
    <property type="term" value="F:nucleic acid binding"/>
    <property type="evidence" value="ECO:0007669"/>
    <property type="project" value="InterPro"/>
</dbReference>
<dbReference type="Pfam" id="PF23445">
    <property type="entry name" value="WHD_SNRNP200"/>
    <property type="match status" value="1"/>
</dbReference>
<dbReference type="CDD" id="cd18020">
    <property type="entry name" value="DEXHc_ASCC3_1"/>
    <property type="match status" value="1"/>
</dbReference>
<feature type="region of interest" description="Disordered" evidence="5">
    <location>
        <begin position="35"/>
        <end position="57"/>
    </location>
</feature>
<dbReference type="Gene3D" id="2.60.40.150">
    <property type="entry name" value="C2 domain"/>
    <property type="match status" value="1"/>
</dbReference>
<dbReference type="SUPFAM" id="SSF158702">
    <property type="entry name" value="Sec63 N-terminal domain-like"/>
    <property type="match status" value="1"/>
</dbReference>
<reference evidence="8 9" key="1">
    <citation type="submission" date="2017-02" db="EMBL/GenBank/DDBJ databases">
        <authorList>
            <person name="Peterson S.W."/>
        </authorList>
    </citation>
    <scope>NUCLEOTIDE SEQUENCE [LARGE SCALE GENOMIC DNA]</scope>
    <source>
        <strain evidence="8 9">SRS1_H2-8</strain>
    </source>
</reference>
<evidence type="ECO:0000313" key="9">
    <source>
        <dbReference type="Proteomes" id="UP000239563"/>
    </source>
</evidence>
<dbReference type="SUPFAM" id="SSF46785">
    <property type="entry name" value="Winged helix' DNA-binding domain"/>
    <property type="match status" value="1"/>
</dbReference>
<name>A0A2N8U6J2_9BASI</name>
<dbReference type="FunFam" id="1.10.3380.10:FF:000001">
    <property type="entry name" value="U5 small nuclear ribonucleoprotein helicase"/>
    <property type="match status" value="1"/>
</dbReference>
<dbReference type="Gene3D" id="1.10.10.10">
    <property type="entry name" value="Winged helix-like DNA-binding domain superfamily/Winged helix DNA-binding domain"/>
    <property type="match status" value="2"/>
</dbReference>
<dbReference type="SMART" id="SM00487">
    <property type="entry name" value="DEXDc"/>
    <property type="match status" value="2"/>
</dbReference>
<evidence type="ECO:0000256" key="5">
    <source>
        <dbReference type="SAM" id="MobiDB-lite"/>
    </source>
</evidence>
<dbReference type="SMART" id="SM00490">
    <property type="entry name" value="HELICc"/>
    <property type="match status" value="1"/>
</dbReference>
<dbReference type="GO" id="GO:0004386">
    <property type="term" value="F:helicase activity"/>
    <property type="evidence" value="ECO:0007669"/>
    <property type="project" value="UniProtKB-KW"/>
</dbReference>
<dbReference type="InterPro" id="IPR035892">
    <property type="entry name" value="C2_domain_sf"/>
</dbReference>
<dbReference type="PROSITE" id="PS51194">
    <property type="entry name" value="HELICASE_CTER"/>
    <property type="match status" value="1"/>
</dbReference>
<dbReference type="FunFam" id="3.40.50.300:FF:000062">
    <property type="entry name" value="U5 small nuclear ribonucleoprotein helicase"/>
    <property type="match status" value="1"/>
</dbReference>
<dbReference type="Pfam" id="PF00271">
    <property type="entry name" value="Helicase_C"/>
    <property type="match status" value="1"/>
</dbReference>
<evidence type="ECO:0000259" key="6">
    <source>
        <dbReference type="PROSITE" id="PS51192"/>
    </source>
</evidence>
<feature type="domain" description="Helicase ATP-binding" evidence="6">
    <location>
        <begin position="1254"/>
        <end position="1427"/>
    </location>
</feature>
<dbReference type="InterPro" id="IPR057842">
    <property type="entry name" value="WH_MER3"/>
</dbReference>
<proteinExistence type="predicted"/>
<dbReference type="Proteomes" id="UP000239563">
    <property type="component" value="Chromosome I"/>
</dbReference>
<evidence type="ECO:0000256" key="4">
    <source>
        <dbReference type="ARBA" id="ARBA00022840"/>
    </source>
</evidence>
<dbReference type="GO" id="GO:0016787">
    <property type="term" value="F:hydrolase activity"/>
    <property type="evidence" value="ECO:0007669"/>
    <property type="project" value="UniProtKB-KW"/>
</dbReference>
<dbReference type="InterPro" id="IPR050474">
    <property type="entry name" value="Hel308_SKI2-like"/>
</dbReference>
<dbReference type="InterPro" id="IPR036390">
    <property type="entry name" value="WH_DNA-bd_sf"/>
</dbReference>
<dbReference type="Gene3D" id="3.40.50.300">
    <property type="entry name" value="P-loop containing nucleotide triphosphate hydrolases"/>
    <property type="match status" value="4"/>
</dbReference>